<dbReference type="GeneID" id="8862084"/>
<gene>
    <name evidence="1" type="ORF">NAEGRDRAFT_54480</name>
</gene>
<dbReference type="OMA" id="AFGVVNF"/>
<name>D2W3S7_NAEGR</name>
<dbReference type="STRING" id="5762.D2W3S7"/>
<dbReference type="AlphaFoldDB" id="D2W3S7"/>
<organism evidence="2">
    <name type="scientific">Naegleria gruberi</name>
    <name type="common">Amoeba</name>
    <dbReference type="NCBI Taxonomy" id="5762"/>
    <lineage>
        <taxon>Eukaryota</taxon>
        <taxon>Discoba</taxon>
        <taxon>Heterolobosea</taxon>
        <taxon>Tetramitia</taxon>
        <taxon>Eutetramitia</taxon>
        <taxon>Vahlkampfiidae</taxon>
        <taxon>Naegleria</taxon>
    </lineage>
</organism>
<protein>
    <submittedName>
        <fullName evidence="1">Predicted protein</fullName>
    </submittedName>
</protein>
<evidence type="ECO:0000313" key="1">
    <source>
        <dbReference type="EMBL" id="EFC36316.1"/>
    </source>
</evidence>
<dbReference type="VEuPathDB" id="AmoebaDB:NAEGRDRAFT_54480"/>
<sequence>MEQVYGNFSGAHYKPKPLKSETQTRYLWTDAFAVCNFLSLHVESGQDSYLEQAKALIEEVHQVLGKDRSLQHYLGKYMQFLITNLLNYSKGKSNAEHPLLGGLRIGKEADEDDEDGDGQYFHYLTKWMFALNRTSLITRDVKYNEWAIEMAQSMHNKFINHSSSRGLRMFWKISIDGSRPVVRSEGNLDPYDGYVTYRLLQLVNQQLKEGKNVDGSVLNREIEEMKGMVMGKYLMYQSSDPLDLGETLWLTSWFPDEDWANHMRKVAISNIEEIFESTIKSTRRRLGFRDFGVSIGLQTIPENEKDGETRRIVENIHSLWKDHLFERDHDITPVMYCSSLLPGVFNPNFLY</sequence>
<dbReference type="EMBL" id="GG738933">
    <property type="protein sequence ID" value="EFC36316.1"/>
    <property type="molecule type" value="Genomic_DNA"/>
</dbReference>
<dbReference type="Proteomes" id="UP000006671">
    <property type="component" value="Unassembled WGS sequence"/>
</dbReference>
<accession>D2W3S7</accession>
<dbReference type="OrthoDB" id="302966at2759"/>
<proteinExistence type="predicted"/>
<reference evidence="1 2" key="1">
    <citation type="journal article" date="2010" name="Cell">
        <title>The genome of Naegleria gruberi illuminates early eukaryotic versatility.</title>
        <authorList>
            <person name="Fritz-Laylin L.K."/>
            <person name="Prochnik S.E."/>
            <person name="Ginger M.L."/>
            <person name="Dacks J.B."/>
            <person name="Carpenter M.L."/>
            <person name="Field M.C."/>
            <person name="Kuo A."/>
            <person name="Paredez A."/>
            <person name="Chapman J."/>
            <person name="Pham J."/>
            <person name="Shu S."/>
            <person name="Neupane R."/>
            <person name="Cipriano M."/>
            <person name="Mancuso J."/>
            <person name="Tu H."/>
            <person name="Salamov A."/>
            <person name="Lindquist E."/>
            <person name="Shapiro H."/>
            <person name="Lucas S."/>
            <person name="Grigoriev I.V."/>
            <person name="Cande W.Z."/>
            <person name="Fulton C."/>
            <person name="Rokhsar D.S."/>
            <person name="Dawson S.C."/>
        </authorList>
    </citation>
    <scope>NUCLEOTIDE SEQUENCE [LARGE SCALE GENOMIC DNA]</scope>
    <source>
        <strain evidence="1 2">NEG-M</strain>
    </source>
</reference>
<dbReference type="eggNOG" id="ENOG502RXQC">
    <property type="taxonomic scope" value="Eukaryota"/>
</dbReference>
<dbReference type="InParanoid" id="D2W3S7"/>
<dbReference type="KEGG" id="ngr:NAEGRDRAFT_54480"/>
<keyword evidence="2" id="KW-1185">Reference proteome</keyword>
<evidence type="ECO:0000313" key="2">
    <source>
        <dbReference type="Proteomes" id="UP000006671"/>
    </source>
</evidence>
<dbReference type="RefSeq" id="XP_002669060.1">
    <property type="nucleotide sequence ID" value="XM_002669014.1"/>
</dbReference>